<keyword evidence="9 13" id="KW-0472">Membrane</keyword>
<dbReference type="PROSITE" id="PS50893">
    <property type="entry name" value="ABC_TRANSPORTER_2"/>
    <property type="match status" value="1"/>
</dbReference>
<dbReference type="InterPro" id="IPR036640">
    <property type="entry name" value="ABC1_TM_sf"/>
</dbReference>
<dbReference type="GO" id="GO:0005524">
    <property type="term" value="F:ATP binding"/>
    <property type="evidence" value="ECO:0007669"/>
    <property type="project" value="UniProtKB-KW"/>
</dbReference>
<dbReference type="FunFam" id="3.40.50.300:FF:000604">
    <property type="entry name" value="ABC transporter B family member 28"/>
    <property type="match status" value="1"/>
</dbReference>
<dbReference type="Gene3D" id="3.40.50.300">
    <property type="entry name" value="P-loop containing nucleotide triphosphate hydrolases"/>
    <property type="match status" value="1"/>
</dbReference>
<keyword evidence="4" id="KW-0813">Transport</keyword>
<comment type="similarity">
    <text evidence="2">Belongs to the ABC transporter superfamily. Drug exporter-2 (TC 3.A.1.117) family.</text>
</comment>
<sequence>MTDPNHVHREKTAPSADSAPTQAPSGNTPAHFDWPLIKRFISFLKPHKKDVILGIAFIPFSVVFSVLYPWLIMKTIDEQLIPGELDGLWFWVIGLLAVLVANYISDAVYNYSLQKAAQKAILDLRTVMFNRVLHFPRHYFDKTPMGVTLTRLTSDLEAINESFAQGFLNMVRDLLITVALLIFLATISWRLTLVLMLIGPLIYYITEKLRGLMREAFVKSRQVLSDGTGYLQECLTGIKTVQLYRAEEEVQRKYQQYTRSFHHAQTKSNLYDSALYSIIEGVTTVSLGLIIWYGSGEILTATISVGVLVGFINTLDKIFVPIRDFTSQLASIQRALAALQHIEEVFQHPLEEDTLTSLVETRSEGYFDQFESLIFDDVYFSYSEDGPQVLKGISFTLNKGEKIALVGKTGSGKSTILRLLTKTYDNYQGSITLNGVELSTIPKPIVRNFFSLMQQEVFLFNQTIAFNIGLGRHDITDKDIVDAANYVYANEFIDQLPDAYEFQCRNNGSNLSVGQAQLIAFARAIAGGSEVIMLDEATSSVDSVTEQLIQRAIDHVFMEKTVIAIAHRLSTIQHSDLILVLTDGVIQERGTHQTLVAAGGIYANLVEEKTS</sequence>
<dbReference type="SUPFAM" id="SSF52540">
    <property type="entry name" value="P-loop containing nucleoside triphosphate hydrolases"/>
    <property type="match status" value="1"/>
</dbReference>
<dbReference type="GO" id="GO:0008559">
    <property type="term" value="F:ABC-type xenobiotic transporter activity"/>
    <property type="evidence" value="ECO:0007669"/>
    <property type="project" value="UniProtKB-EC"/>
</dbReference>
<dbReference type="PANTHER" id="PTHR43394:SF1">
    <property type="entry name" value="ATP-BINDING CASSETTE SUB-FAMILY B MEMBER 10, MITOCHONDRIAL"/>
    <property type="match status" value="1"/>
</dbReference>
<evidence type="ECO:0000256" key="2">
    <source>
        <dbReference type="ARBA" id="ARBA00006526"/>
    </source>
</evidence>
<dbReference type="PROSITE" id="PS50929">
    <property type="entry name" value="ABC_TM1F"/>
    <property type="match status" value="1"/>
</dbReference>
<accession>A0YFC3</accession>
<comment type="catalytic activity">
    <reaction evidence="10">
        <text>ATP + H2O + xenobioticSide 1 = ADP + phosphate + xenobioticSide 2.</text>
        <dbReference type="EC" id="7.6.2.2"/>
    </reaction>
</comment>
<evidence type="ECO:0000256" key="12">
    <source>
        <dbReference type="SAM" id="MobiDB-lite"/>
    </source>
</evidence>
<feature type="domain" description="ABC transmembrane type-1" evidence="15">
    <location>
        <begin position="52"/>
        <end position="334"/>
    </location>
</feature>
<keyword evidence="6" id="KW-0547">Nucleotide-binding</keyword>
<dbReference type="Pfam" id="PF00664">
    <property type="entry name" value="ABC_membrane"/>
    <property type="match status" value="1"/>
</dbReference>
<dbReference type="CDD" id="cd18544">
    <property type="entry name" value="ABC_6TM_TmrA_like"/>
    <property type="match status" value="1"/>
</dbReference>
<comment type="caution">
    <text evidence="16">The sequence shown here is derived from an EMBL/GenBank/DDBJ whole genome shotgun (WGS) entry which is preliminary data.</text>
</comment>
<dbReference type="SMART" id="SM00382">
    <property type="entry name" value="AAA"/>
    <property type="match status" value="1"/>
</dbReference>
<dbReference type="InterPro" id="IPR011527">
    <property type="entry name" value="ABC1_TM_dom"/>
</dbReference>
<evidence type="ECO:0000313" key="17">
    <source>
        <dbReference type="Proteomes" id="UP000004931"/>
    </source>
</evidence>
<dbReference type="EMBL" id="AAVT01000008">
    <property type="protein sequence ID" value="EAW30337.1"/>
    <property type="molecule type" value="Genomic_DNA"/>
</dbReference>
<dbReference type="Proteomes" id="UP000004931">
    <property type="component" value="Unassembled WGS sequence"/>
</dbReference>
<evidence type="ECO:0000256" key="8">
    <source>
        <dbReference type="ARBA" id="ARBA00022989"/>
    </source>
</evidence>
<keyword evidence="17" id="KW-1185">Reference proteome</keyword>
<keyword evidence="8 13" id="KW-1133">Transmembrane helix</keyword>
<dbReference type="GO" id="GO:0015421">
    <property type="term" value="F:ABC-type oligopeptide transporter activity"/>
    <property type="evidence" value="ECO:0007669"/>
    <property type="project" value="TreeGrafter"/>
</dbReference>
<feature type="compositionally biased region" description="Basic and acidic residues" evidence="12">
    <location>
        <begin position="1"/>
        <end position="12"/>
    </location>
</feature>
<evidence type="ECO:0000256" key="9">
    <source>
        <dbReference type="ARBA" id="ARBA00023136"/>
    </source>
</evidence>
<feature type="transmembrane region" description="Helical" evidence="13">
    <location>
        <begin position="174"/>
        <end position="205"/>
    </location>
</feature>
<feature type="transmembrane region" description="Helical" evidence="13">
    <location>
        <begin position="51"/>
        <end position="73"/>
    </location>
</feature>
<evidence type="ECO:0000259" key="14">
    <source>
        <dbReference type="PROSITE" id="PS50893"/>
    </source>
</evidence>
<dbReference type="GO" id="GO:0005737">
    <property type="term" value="C:cytoplasm"/>
    <property type="evidence" value="ECO:0007669"/>
    <property type="project" value="UniProtKB-ARBA"/>
</dbReference>
<evidence type="ECO:0000256" key="7">
    <source>
        <dbReference type="ARBA" id="ARBA00022840"/>
    </source>
</evidence>
<dbReference type="STRING" id="247633.GP2143_09035"/>
<dbReference type="InterPro" id="IPR003439">
    <property type="entry name" value="ABC_transporter-like_ATP-bd"/>
</dbReference>
<dbReference type="eggNOG" id="COG1132">
    <property type="taxonomic scope" value="Bacteria"/>
</dbReference>
<dbReference type="PANTHER" id="PTHR43394">
    <property type="entry name" value="ATP-DEPENDENT PERMEASE MDL1, MITOCHONDRIAL"/>
    <property type="match status" value="1"/>
</dbReference>
<feature type="transmembrane region" description="Helical" evidence="13">
    <location>
        <begin position="85"/>
        <end position="104"/>
    </location>
</feature>
<dbReference type="GO" id="GO:0016887">
    <property type="term" value="F:ATP hydrolysis activity"/>
    <property type="evidence" value="ECO:0007669"/>
    <property type="project" value="InterPro"/>
</dbReference>
<feature type="domain" description="ABC transporter" evidence="14">
    <location>
        <begin position="373"/>
        <end position="608"/>
    </location>
</feature>
<dbReference type="AlphaFoldDB" id="A0YFC3"/>
<evidence type="ECO:0000259" key="15">
    <source>
        <dbReference type="PROSITE" id="PS50929"/>
    </source>
</evidence>
<dbReference type="Pfam" id="PF00005">
    <property type="entry name" value="ABC_tran"/>
    <property type="match status" value="1"/>
</dbReference>
<reference evidence="16 17" key="1">
    <citation type="journal article" date="2010" name="J. Bacteriol.">
        <title>Genome sequence of the oligotrophic marine Gammaproteobacterium HTCC2143, isolated from the Oregon Coast.</title>
        <authorList>
            <person name="Oh H.M."/>
            <person name="Kang I."/>
            <person name="Ferriera S."/>
            <person name="Giovannoni S.J."/>
            <person name="Cho J.C."/>
        </authorList>
    </citation>
    <scope>NUCLEOTIDE SEQUENCE [LARGE SCALE GENOMIC DNA]</scope>
    <source>
        <strain evidence="16 17">HTCC2143</strain>
    </source>
</reference>
<dbReference type="EC" id="7.6.2.2" evidence="3"/>
<protein>
    <recommendedName>
        <fullName evidence="11">Multidrug resistance-like ATP-binding protein MdlB</fullName>
        <ecNumber evidence="3">7.6.2.2</ecNumber>
    </recommendedName>
</protein>
<evidence type="ECO:0000256" key="11">
    <source>
        <dbReference type="ARBA" id="ARBA00040960"/>
    </source>
</evidence>
<evidence type="ECO:0000256" key="5">
    <source>
        <dbReference type="ARBA" id="ARBA00022692"/>
    </source>
</evidence>
<dbReference type="SUPFAM" id="SSF90123">
    <property type="entry name" value="ABC transporter transmembrane region"/>
    <property type="match status" value="1"/>
</dbReference>
<dbReference type="GO" id="GO:0005886">
    <property type="term" value="C:plasma membrane"/>
    <property type="evidence" value="ECO:0007669"/>
    <property type="project" value="UniProtKB-SubCell"/>
</dbReference>
<dbReference type="PROSITE" id="PS00211">
    <property type="entry name" value="ABC_TRANSPORTER_1"/>
    <property type="match status" value="1"/>
</dbReference>
<proteinExistence type="inferred from homology"/>
<evidence type="ECO:0000256" key="13">
    <source>
        <dbReference type="SAM" id="Phobius"/>
    </source>
</evidence>
<keyword evidence="5 13" id="KW-0812">Transmembrane</keyword>
<dbReference type="InterPro" id="IPR027417">
    <property type="entry name" value="P-loop_NTPase"/>
</dbReference>
<dbReference type="InterPro" id="IPR039421">
    <property type="entry name" value="Type_1_exporter"/>
</dbReference>
<evidence type="ECO:0000256" key="1">
    <source>
        <dbReference type="ARBA" id="ARBA00004651"/>
    </source>
</evidence>
<name>A0YFC3_9GAMM</name>
<feature type="region of interest" description="Disordered" evidence="12">
    <location>
        <begin position="1"/>
        <end position="26"/>
    </location>
</feature>
<comment type="subcellular location">
    <subcellularLocation>
        <location evidence="1">Cell membrane</location>
        <topology evidence="1">Multi-pass membrane protein</topology>
    </subcellularLocation>
</comment>
<evidence type="ECO:0000313" key="16">
    <source>
        <dbReference type="EMBL" id="EAW30337.1"/>
    </source>
</evidence>
<evidence type="ECO:0000256" key="10">
    <source>
        <dbReference type="ARBA" id="ARBA00034018"/>
    </source>
</evidence>
<dbReference type="InterPro" id="IPR003593">
    <property type="entry name" value="AAA+_ATPase"/>
</dbReference>
<dbReference type="OrthoDB" id="9806127at2"/>
<gene>
    <name evidence="16" type="ORF">GP2143_09035</name>
</gene>
<evidence type="ECO:0000256" key="4">
    <source>
        <dbReference type="ARBA" id="ARBA00022448"/>
    </source>
</evidence>
<evidence type="ECO:0000256" key="6">
    <source>
        <dbReference type="ARBA" id="ARBA00022741"/>
    </source>
</evidence>
<evidence type="ECO:0000256" key="3">
    <source>
        <dbReference type="ARBA" id="ARBA00012191"/>
    </source>
</evidence>
<organism evidence="16 17">
    <name type="scientific">marine gamma proteobacterium HTCC2143</name>
    <dbReference type="NCBI Taxonomy" id="247633"/>
    <lineage>
        <taxon>Bacteria</taxon>
        <taxon>Pseudomonadati</taxon>
        <taxon>Pseudomonadota</taxon>
        <taxon>Gammaproteobacteria</taxon>
        <taxon>Cellvibrionales</taxon>
        <taxon>Spongiibacteraceae</taxon>
        <taxon>BD1-7 clade</taxon>
    </lineage>
</organism>
<dbReference type="InterPro" id="IPR017871">
    <property type="entry name" value="ABC_transporter-like_CS"/>
</dbReference>
<dbReference type="Gene3D" id="1.20.1560.10">
    <property type="entry name" value="ABC transporter type 1, transmembrane domain"/>
    <property type="match status" value="1"/>
</dbReference>
<keyword evidence="7" id="KW-0067">ATP-binding</keyword>